<dbReference type="SUPFAM" id="SSF53335">
    <property type="entry name" value="S-adenosyl-L-methionine-dependent methyltransferases"/>
    <property type="match status" value="1"/>
</dbReference>
<dbReference type="Proteomes" id="UP000553209">
    <property type="component" value="Unassembled WGS sequence"/>
</dbReference>
<dbReference type="CDD" id="cd02440">
    <property type="entry name" value="AdoMet_MTases"/>
    <property type="match status" value="1"/>
</dbReference>
<dbReference type="Gene3D" id="3.40.50.150">
    <property type="entry name" value="Vaccinia Virus protein VP39"/>
    <property type="match status" value="1"/>
</dbReference>
<keyword evidence="2" id="KW-0489">Methyltransferase</keyword>
<evidence type="ECO:0000259" key="1">
    <source>
        <dbReference type="Pfam" id="PF13649"/>
    </source>
</evidence>
<dbReference type="GO" id="GO:0032259">
    <property type="term" value="P:methylation"/>
    <property type="evidence" value="ECO:0007669"/>
    <property type="project" value="UniProtKB-KW"/>
</dbReference>
<evidence type="ECO:0000313" key="3">
    <source>
        <dbReference type="Proteomes" id="UP000553209"/>
    </source>
</evidence>
<dbReference type="EMBL" id="JAAXPG010000001">
    <property type="protein sequence ID" value="NKY96314.1"/>
    <property type="molecule type" value="Genomic_DNA"/>
</dbReference>
<evidence type="ECO:0000313" key="2">
    <source>
        <dbReference type="EMBL" id="NKY96314.1"/>
    </source>
</evidence>
<sequence length="310" mass="32612">MADAPSDPHDPAARVDAWLNGAWMVAALAAAAEGAPLSREHGGLLAAAGCAEPDGDGWRLLPAYRDVIAGPAGEPSAFPRRVARQLSQAADAALGVEDHAAEDDAAFLAEGAASGRRMADFLNLLEARVPGFGDLLGRDGLRFLDAGTGIGAIAAAVLDRVPGSRAVGLDVQPRALRLAERHLGERGLRDRVELRLLDVAGLSETGSYDLAWLPLAALPPDAVARALPRVREALRPGAWLLTATVLRDDPGDAPDGGVRDAVVRWRMSRSRITPWGPREAARELSAAGYRDVRRVATSEPALTLLVARTP</sequence>
<dbReference type="InterPro" id="IPR029063">
    <property type="entry name" value="SAM-dependent_MTases_sf"/>
</dbReference>
<accession>A0A7X6M8D8</accession>
<dbReference type="AlphaFoldDB" id="A0A7X6M8D8"/>
<feature type="domain" description="Methyltransferase" evidence="1">
    <location>
        <begin position="144"/>
        <end position="237"/>
    </location>
</feature>
<organism evidence="2 3">
    <name type="scientific">Nocardiopsis alborubida</name>
    <dbReference type="NCBI Taxonomy" id="146802"/>
    <lineage>
        <taxon>Bacteria</taxon>
        <taxon>Bacillati</taxon>
        <taxon>Actinomycetota</taxon>
        <taxon>Actinomycetes</taxon>
        <taxon>Streptosporangiales</taxon>
        <taxon>Nocardiopsidaceae</taxon>
        <taxon>Nocardiopsis</taxon>
    </lineage>
</organism>
<proteinExistence type="predicted"/>
<dbReference type="GO" id="GO:0008168">
    <property type="term" value="F:methyltransferase activity"/>
    <property type="evidence" value="ECO:0007669"/>
    <property type="project" value="UniProtKB-KW"/>
</dbReference>
<reference evidence="2 3" key="1">
    <citation type="submission" date="2020-04" db="EMBL/GenBank/DDBJ databases">
        <title>MicrobeNet Type strains.</title>
        <authorList>
            <person name="Nicholson A.C."/>
        </authorList>
    </citation>
    <scope>NUCLEOTIDE SEQUENCE [LARGE SCALE GENOMIC DNA]</scope>
    <source>
        <strain evidence="2 3">ATCC 23612</strain>
    </source>
</reference>
<dbReference type="RefSeq" id="WP_061083534.1">
    <property type="nucleotide sequence ID" value="NZ_JAAXPG010000001.1"/>
</dbReference>
<keyword evidence="3" id="KW-1185">Reference proteome</keyword>
<name>A0A7X6M8D8_9ACTN</name>
<dbReference type="InterPro" id="IPR041698">
    <property type="entry name" value="Methyltransf_25"/>
</dbReference>
<keyword evidence="2" id="KW-0808">Transferase</keyword>
<protein>
    <submittedName>
        <fullName evidence="2">Methyltransferase domain-containing protein</fullName>
    </submittedName>
</protein>
<comment type="caution">
    <text evidence="2">The sequence shown here is derived from an EMBL/GenBank/DDBJ whole genome shotgun (WGS) entry which is preliminary data.</text>
</comment>
<gene>
    <name evidence="2" type="ORF">HGB44_01285</name>
</gene>
<dbReference type="Pfam" id="PF13649">
    <property type="entry name" value="Methyltransf_25"/>
    <property type="match status" value="1"/>
</dbReference>